<dbReference type="Pfam" id="PF00294">
    <property type="entry name" value="PfkB"/>
    <property type="match status" value="1"/>
</dbReference>
<accession>A0A2G9ZJN7</accession>
<proteinExistence type="predicted"/>
<dbReference type="EMBL" id="PCSD01000111">
    <property type="protein sequence ID" value="PIP33372.1"/>
    <property type="molecule type" value="Genomic_DNA"/>
</dbReference>
<gene>
    <name evidence="4" type="ORF">COX22_04695</name>
</gene>
<evidence type="ECO:0000256" key="1">
    <source>
        <dbReference type="ARBA" id="ARBA00022679"/>
    </source>
</evidence>
<dbReference type="InterPro" id="IPR011611">
    <property type="entry name" value="PfkB_dom"/>
</dbReference>
<sequence>MQYDFLTIGGATEDITVYTQDGIIIENKKDLLRPRLFAFEYGAKMKVDNAYSTFGGGAANAAVCLARFGFKVASLVAVGDDIRGRQILKNLKSRQVDCRSAQIYPGAPSGFSFLLVGPGGEHVVFSNRAANQNLSIGVREQGLIRRAKWVYLTSLSGNWQAALAGIFSAPPAQIVWDPGHIQLHSGLKGIGKYLAKTTILKINRDEALELILSQEKFRRTKPAELAKIKNLLKILKSFGPRIVVITSGQQGADAFDGQNFFRQDVIKEKKRIDTTGVGDAFGSSLAAGLEYFHGDLDKAMYLGAKNTASVIGEQGAQNGLLDKTALARIVLK</sequence>
<organism evidence="4 5">
    <name type="scientific">Candidatus Falkowbacteria bacterium CG23_combo_of_CG06-09_8_20_14_all_49_15</name>
    <dbReference type="NCBI Taxonomy" id="1974572"/>
    <lineage>
        <taxon>Bacteria</taxon>
        <taxon>Candidatus Falkowiibacteriota</taxon>
    </lineage>
</organism>
<keyword evidence="1" id="KW-0808">Transferase</keyword>
<dbReference type="Gene3D" id="3.40.1190.20">
    <property type="match status" value="1"/>
</dbReference>
<dbReference type="AlphaFoldDB" id="A0A2G9ZJN7"/>
<dbReference type="GO" id="GO:0016301">
    <property type="term" value="F:kinase activity"/>
    <property type="evidence" value="ECO:0007669"/>
    <property type="project" value="UniProtKB-KW"/>
</dbReference>
<protein>
    <recommendedName>
        <fullName evidence="3">Carbohydrate kinase PfkB domain-containing protein</fullName>
    </recommendedName>
</protein>
<evidence type="ECO:0000259" key="3">
    <source>
        <dbReference type="Pfam" id="PF00294"/>
    </source>
</evidence>
<evidence type="ECO:0000313" key="4">
    <source>
        <dbReference type="EMBL" id="PIP33372.1"/>
    </source>
</evidence>
<dbReference type="InterPro" id="IPR029056">
    <property type="entry name" value="Ribokinase-like"/>
</dbReference>
<dbReference type="PANTHER" id="PTHR10584:SF166">
    <property type="entry name" value="RIBOKINASE"/>
    <property type="match status" value="1"/>
</dbReference>
<comment type="caution">
    <text evidence="4">The sequence shown here is derived from an EMBL/GenBank/DDBJ whole genome shotgun (WGS) entry which is preliminary data.</text>
</comment>
<name>A0A2G9ZJN7_9BACT</name>
<evidence type="ECO:0000313" key="5">
    <source>
        <dbReference type="Proteomes" id="UP000230729"/>
    </source>
</evidence>
<evidence type="ECO:0000256" key="2">
    <source>
        <dbReference type="ARBA" id="ARBA00022777"/>
    </source>
</evidence>
<dbReference type="SUPFAM" id="SSF53613">
    <property type="entry name" value="Ribokinase-like"/>
    <property type="match status" value="1"/>
</dbReference>
<feature type="domain" description="Carbohydrate kinase PfkB" evidence="3">
    <location>
        <begin position="41"/>
        <end position="320"/>
    </location>
</feature>
<dbReference type="PANTHER" id="PTHR10584">
    <property type="entry name" value="SUGAR KINASE"/>
    <property type="match status" value="1"/>
</dbReference>
<dbReference type="Proteomes" id="UP000230729">
    <property type="component" value="Unassembled WGS sequence"/>
</dbReference>
<keyword evidence="2" id="KW-0418">Kinase</keyword>
<reference evidence="4 5" key="1">
    <citation type="submission" date="2017-09" db="EMBL/GenBank/DDBJ databases">
        <title>Depth-based differentiation of microbial function through sediment-hosted aquifers and enrichment of novel symbionts in the deep terrestrial subsurface.</title>
        <authorList>
            <person name="Probst A.J."/>
            <person name="Ladd B."/>
            <person name="Jarett J.K."/>
            <person name="Geller-Mcgrath D.E."/>
            <person name="Sieber C.M."/>
            <person name="Emerson J.B."/>
            <person name="Anantharaman K."/>
            <person name="Thomas B.C."/>
            <person name="Malmstrom R."/>
            <person name="Stieglmeier M."/>
            <person name="Klingl A."/>
            <person name="Woyke T."/>
            <person name="Ryan C.M."/>
            <person name="Banfield J.F."/>
        </authorList>
    </citation>
    <scope>NUCLEOTIDE SEQUENCE [LARGE SCALE GENOMIC DNA]</scope>
    <source>
        <strain evidence="4">CG23_combo_of_CG06-09_8_20_14_all_49_15</strain>
    </source>
</reference>